<dbReference type="Proteomes" id="UP000199455">
    <property type="component" value="Unassembled WGS sequence"/>
</dbReference>
<dbReference type="PROSITE" id="PS51257">
    <property type="entry name" value="PROKAR_LIPOPROTEIN"/>
    <property type="match status" value="1"/>
</dbReference>
<organism evidence="1 2">
    <name type="scientific">Pedobacter soli</name>
    <dbReference type="NCBI Taxonomy" id="390242"/>
    <lineage>
        <taxon>Bacteria</taxon>
        <taxon>Pseudomonadati</taxon>
        <taxon>Bacteroidota</taxon>
        <taxon>Sphingobacteriia</taxon>
        <taxon>Sphingobacteriales</taxon>
        <taxon>Sphingobacteriaceae</taxon>
        <taxon>Pedobacter</taxon>
    </lineage>
</organism>
<keyword evidence="2" id="KW-1185">Reference proteome</keyword>
<protein>
    <recommendedName>
        <fullName evidence="3">DUF4876 domain-containing protein</fullName>
    </recommendedName>
</protein>
<name>A0A1G7A0E7_9SPHI</name>
<dbReference type="EMBL" id="FMZH01000011">
    <property type="protein sequence ID" value="SDE08384.1"/>
    <property type="molecule type" value="Genomic_DNA"/>
</dbReference>
<reference evidence="2" key="1">
    <citation type="submission" date="2016-10" db="EMBL/GenBank/DDBJ databases">
        <authorList>
            <person name="Varghese N."/>
            <person name="Submissions S."/>
        </authorList>
    </citation>
    <scope>NUCLEOTIDE SEQUENCE [LARGE SCALE GENOMIC DNA]</scope>
    <source>
        <strain evidence="2">DSM 18609</strain>
    </source>
</reference>
<evidence type="ECO:0008006" key="3">
    <source>
        <dbReference type="Google" id="ProtNLM"/>
    </source>
</evidence>
<evidence type="ECO:0000313" key="2">
    <source>
        <dbReference type="Proteomes" id="UP000199455"/>
    </source>
</evidence>
<gene>
    <name evidence="1" type="ORF">SAMN04488024_111112</name>
</gene>
<evidence type="ECO:0000313" key="1">
    <source>
        <dbReference type="EMBL" id="SDE08384.1"/>
    </source>
</evidence>
<sequence length="444" mass="48562">MMKKIIFVATAIIFLFTACKKYQGNTPEIHPVQFKVIASYASADLAKILPIAKVKLTFKNNKNNKENIYDTKADGTFSLDSISPGTYDISASIEISASEYSALTGETVTKNVVFNASEKARIITIENGQSINLKLIAGPTGPWVIKQIYFAGSNTTTGASFRDQFIEIYNNSDSVLYADSLYIGEALGIQNFTAVNIYRQTNSQYDWSKAQGMPTDVDANNDYVYTRALLMIPGTGKQYPVQPGKSIVLAQTAVNHKAPFTGSDGKVITARDPSLTIDLSGADFEAYYAPFLPRPLASDIDNPLVPNVDVLSYNGTDLILETSGRMGYVIFKNTGTTPIKDLPKYPYPTIAPPSASADKYYQIPLSLIIDAVETQTNVATSRVPKKLVASLDALYTYVPNGIYSSQSVIRKTEAIVNGRIILKDTNNSAEDFDYLPLANPRGFK</sequence>
<dbReference type="InterPro" id="IPR032627">
    <property type="entry name" value="DUF4876"/>
</dbReference>
<dbReference type="STRING" id="390242.SAMN04488024_111112"/>
<dbReference type="RefSeq" id="WP_167356653.1">
    <property type="nucleotide sequence ID" value="NZ_FMZH01000011.1"/>
</dbReference>
<dbReference type="Pfam" id="PF16215">
    <property type="entry name" value="DUF4876"/>
    <property type="match status" value="1"/>
</dbReference>
<proteinExistence type="predicted"/>
<dbReference type="AlphaFoldDB" id="A0A1G7A0E7"/>
<accession>A0A1G7A0E7</accession>